<dbReference type="GO" id="GO:0031119">
    <property type="term" value="P:tRNA pseudouridine synthesis"/>
    <property type="evidence" value="ECO:0007669"/>
    <property type="project" value="UniProtKB-UniRule"/>
</dbReference>
<dbReference type="Pfam" id="PF01416">
    <property type="entry name" value="PseudoU_synth_1"/>
    <property type="match status" value="2"/>
</dbReference>
<dbReference type="EC" id="5.4.99.12" evidence="4"/>
<accession>E6VZC6</accession>
<dbReference type="RefSeq" id="WP_013515899.1">
    <property type="nucleotide sequence ID" value="NC_014844.1"/>
</dbReference>
<dbReference type="InterPro" id="IPR020094">
    <property type="entry name" value="TruA/RsuA/RluB/E/F_N"/>
</dbReference>
<evidence type="ECO:0000256" key="4">
    <source>
        <dbReference type="HAMAP-Rule" id="MF_00171"/>
    </source>
</evidence>
<dbReference type="HAMAP" id="MF_00171">
    <property type="entry name" value="TruA"/>
    <property type="match status" value="1"/>
</dbReference>
<feature type="binding site" evidence="4 6">
    <location>
        <position position="110"/>
    </location>
    <ligand>
        <name>substrate</name>
    </ligand>
</feature>
<sequence precursor="true">MPRFLLTLAYDGTDFSGWQLQARDRTVQGVIETALTEIMGSPVRLHGAGRTDAGVHALGQTAHFDCQDIRASIPWQCALNARLPEDVRVLACRRVADDFHARYQAQAKTYEYTLWHTREFCLPQRRRFAWNCGPLDFTAMEAAARLLTGEHDFASFQNTGTPVRSTIRTVTAISRHPGPTPHESVWRFTANGFLKQMVRNLVGCLAACGRGRLAPDEAGRILLAADRALAPATAPPQGLTLISVAYPDQTLDLTEGLL</sequence>
<evidence type="ECO:0000313" key="10">
    <source>
        <dbReference type="Proteomes" id="UP000002191"/>
    </source>
</evidence>
<keyword evidence="3 4" id="KW-0413">Isomerase</keyword>
<dbReference type="GO" id="GO:0160147">
    <property type="term" value="F:tRNA pseudouridine(38-40) synthase activity"/>
    <property type="evidence" value="ECO:0007669"/>
    <property type="project" value="UniProtKB-EC"/>
</dbReference>
<gene>
    <name evidence="4" type="primary">truA</name>
    <name evidence="9" type="ordered locus">Daes_3005</name>
</gene>
<comment type="similarity">
    <text evidence="1 4 7">Belongs to the tRNA pseudouridine synthase TruA family.</text>
</comment>
<dbReference type="InterPro" id="IPR001406">
    <property type="entry name" value="PsdUridine_synth_TruA"/>
</dbReference>
<organism evidence="9 10">
    <name type="scientific">Pseudodesulfovibrio aespoeensis (strain ATCC 700646 / DSM 10631 / Aspo-2)</name>
    <name type="common">Desulfovibrio aespoeensis</name>
    <dbReference type="NCBI Taxonomy" id="643562"/>
    <lineage>
        <taxon>Bacteria</taxon>
        <taxon>Pseudomonadati</taxon>
        <taxon>Thermodesulfobacteriota</taxon>
        <taxon>Desulfovibrionia</taxon>
        <taxon>Desulfovibrionales</taxon>
        <taxon>Desulfovibrionaceae</taxon>
    </lineage>
</organism>
<dbReference type="Gene3D" id="3.30.70.660">
    <property type="entry name" value="Pseudouridine synthase I, catalytic domain, C-terminal subdomain"/>
    <property type="match status" value="1"/>
</dbReference>
<reference evidence="9 10" key="2">
    <citation type="journal article" date="2014" name="Genome Announc.">
        <title>Complete Genome Sequence of the Subsurface, Mesophilic Sulfate-Reducing Bacterium Desulfovibrio aespoeensis Aspo-2.</title>
        <authorList>
            <person name="Pedersen K."/>
            <person name="Bengtsson A."/>
            <person name="Edlund J."/>
            <person name="Rabe L."/>
            <person name="Hazen T."/>
            <person name="Chakraborty R."/>
            <person name="Goodwin L."/>
            <person name="Shapiro N."/>
        </authorList>
    </citation>
    <scope>NUCLEOTIDE SEQUENCE [LARGE SCALE GENOMIC DNA]</scope>
    <source>
        <strain evidence="10">ATCC 700646 / DSM 10631 / Aspo-2</strain>
    </source>
</reference>
<dbReference type="Gene3D" id="3.30.70.580">
    <property type="entry name" value="Pseudouridine synthase I, catalytic domain, N-terminal subdomain"/>
    <property type="match status" value="1"/>
</dbReference>
<dbReference type="GO" id="GO:0003723">
    <property type="term" value="F:RNA binding"/>
    <property type="evidence" value="ECO:0007669"/>
    <property type="project" value="InterPro"/>
</dbReference>
<dbReference type="PANTHER" id="PTHR11142">
    <property type="entry name" value="PSEUDOURIDYLATE SYNTHASE"/>
    <property type="match status" value="1"/>
</dbReference>
<dbReference type="PIRSF" id="PIRSF001430">
    <property type="entry name" value="tRNA_psdUrid_synth"/>
    <property type="match status" value="1"/>
</dbReference>
<keyword evidence="10" id="KW-1185">Reference proteome</keyword>
<proteinExistence type="inferred from homology"/>
<dbReference type="eggNOG" id="COG0101">
    <property type="taxonomic scope" value="Bacteria"/>
</dbReference>
<keyword evidence="2 4" id="KW-0819">tRNA processing</keyword>
<feature type="domain" description="Pseudouridine synthase I TruA alpha/beta" evidence="8">
    <location>
        <begin position="143"/>
        <end position="247"/>
    </location>
</feature>
<protein>
    <recommendedName>
        <fullName evidence="4">tRNA pseudouridine synthase A</fullName>
        <ecNumber evidence="4">5.4.99.12</ecNumber>
    </recommendedName>
    <alternativeName>
        <fullName evidence="4">tRNA pseudouridine(38-40) synthase</fullName>
    </alternativeName>
    <alternativeName>
        <fullName evidence="4">tRNA pseudouridylate synthase I</fullName>
    </alternativeName>
    <alternativeName>
        <fullName evidence="4">tRNA-uridine isomerase I</fullName>
    </alternativeName>
</protein>
<dbReference type="CDD" id="cd02570">
    <property type="entry name" value="PseudoU_synth_EcTruA"/>
    <property type="match status" value="1"/>
</dbReference>
<dbReference type="HOGENOM" id="CLU_014673_0_1_7"/>
<dbReference type="AlphaFoldDB" id="E6VZC6"/>
<evidence type="ECO:0000256" key="1">
    <source>
        <dbReference type="ARBA" id="ARBA00009375"/>
    </source>
</evidence>
<evidence type="ECO:0000259" key="8">
    <source>
        <dbReference type="Pfam" id="PF01416"/>
    </source>
</evidence>
<dbReference type="FunFam" id="3.30.70.580:FF:000001">
    <property type="entry name" value="tRNA pseudouridine synthase A"/>
    <property type="match status" value="1"/>
</dbReference>
<evidence type="ECO:0000256" key="5">
    <source>
        <dbReference type="PIRSR" id="PIRSR001430-1"/>
    </source>
</evidence>
<dbReference type="InterPro" id="IPR020103">
    <property type="entry name" value="PsdUridine_synth_cat_dom_sf"/>
</dbReference>
<evidence type="ECO:0000256" key="7">
    <source>
        <dbReference type="RuleBase" id="RU003792"/>
    </source>
</evidence>
<evidence type="ECO:0000256" key="2">
    <source>
        <dbReference type="ARBA" id="ARBA00022694"/>
    </source>
</evidence>
<evidence type="ECO:0000256" key="3">
    <source>
        <dbReference type="ARBA" id="ARBA00023235"/>
    </source>
</evidence>
<dbReference type="NCBIfam" id="TIGR00071">
    <property type="entry name" value="hisT_truA"/>
    <property type="match status" value="1"/>
</dbReference>
<dbReference type="KEGG" id="das:Daes_3005"/>
<dbReference type="OrthoDB" id="9811823at2"/>
<evidence type="ECO:0000256" key="6">
    <source>
        <dbReference type="PIRSR" id="PIRSR001430-2"/>
    </source>
</evidence>
<dbReference type="SUPFAM" id="SSF55120">
    <property type="entry name" value="Pseudouridine synthase"/>
    <property type="match status" value="1"/>
</dbReference>
<dbReference type="EMBL" id="CP002431">
    <property type="protein sequence ID" value="ADU63998.1"/>
    <property type="molecule type" value="Genomic_DNA"/>
</dbReference>
<dbReference type="STRING" id="643562.Daes_3005"/>
<dbReference type="InterPro" id="IPR020095">
    <property type="entry name" value="PsdUridine_synth_TruA_C"/>
</dbReference>
<comment type="subunit">
    <text evidence="4">Homodimer.</text>
</comment>
<feature type="active site" description="Nucleophile" evidence="4 5">
    <location>
        <position position="52"/>
    </location>
</feature>
<dbReference type="InterPro" id="IPR020097">
    <property type="entry name" value="PsdUridine_synth_TruA_a/b_dom"/>
</dbReference>
<comment type="caution">
    <text evidence="4">Lacks conserved residue(s) required for the propagation of feature annotation.</text>
</comment>
<evidence type="ECO:0000313" key="9">
    <source>
        <dbReference type="EMBL" id="ADU63998.1"/>
    </source>
</evidence>
<feature type="domain" description="Pseudouridine synthase I TruA alpha/beta" evidence="8">
    <location>
        <begin position="9"/>
        <end position="104"/>
    </location>
</feature>
<dbReference type="Proteomes" id="UP000002191">
    <property type="component" value="Chromosome"/>
</dbReference>
<comment type="catalytic activity">
    <reaction evidence="4 7">
        <text>uridine(38/39/40) in tRNA = pseudouridine(38/39/40) in tRNA</text>
        <dbReference type="Rhea" id="RHEA:22376"/>
        <dbReference type="Rhea" id="RHEA-COMP:10085"/>
        <dbReference type="Rhea" id="RHEA-COMP:10087"/>
        <dbReference type="ChEBI" id="CHEBI:65314"/>
        <dbReference type="ChEBI" id="CHEBI:65315"/>
        <dbReference type="EC" id="5.4.99.12"/>
    </reaction>
</comment>
<name>E6VZC6_PSEA9</name>
<dbReference type="PANTHER" id="PTHR11142:SF0">
    <property type="entry name" value="TRNA PSEUDOURIDINE SYNTHASE-LIKE 1"/>
    <property type="match status" value="1"/>
</dbReference>
<reference evidence="10" key="1">
    <citation type="submission" date="2010-12" db="EMBL/GenBank/DDBJ databases">
        <title>Complete sequence of Desulfovibrio aespoeensis Aspo-2.</title>
        <authorList>
            <consortium name="US DOE Joint Genome Institute"/>
            <person name="Lucas S."/>
            <person name="Copeland A."/>
            <person name="Lapidus A."/>
            <person name="Cheng J.-F."/>
            <person name="Goodwin L."/>
            <person name="Pitluck S."/>
            <person name="Chertkov O."/>
            <person name="Misra M."/>
            <person name="Detter J.C."/>
            <person name="Han C."/>
            <person name="Tapia R."/>
            <person name="Land M."/>
            <person name="Hauser L."/>
            <person name="Kyrpides N."/>
            <person name="Ivanova N."/>
            <person name="Ovchinnikova G."/>
            <person name="Pedersen K."/>
            <person name="Jagevall S."/>
            <person name="Hazen T."/>
            <person name="Woyke T."/>
        </authorList>
    </citation>
    <scope>NUCLEOTIDE SEQUENCE [LARGE SCALE GENOMIC DNA]</scope>
    <source>
        <strain evidence="10">ATCC 700646 / DSM 10631 / Aspo-2</strain>
    </source>
</reference>
<comment type="function">
    <text evidence="4">Formation of pseudouridine at positions 38, 39 and 40 in the anticodon stem and loop of transfer RNAs.</text>
</comment>